<sequence length="173" mass="18607">MTGHLIVISGLPGVGKTSVAEIIAASTGSVHLSIDAVEESLLACGLPAGWEVGVAAYEAARAMAEQNLRLGHDVVVDAVNDSDEARQTWRTAASRTGARIEFVYLMISDAREHERRLRGRDRGLTHVGEPTWSDVQRRRADYAAWSDEVVEFDTAARTADEVADALAAHLGAK</sequence>
<dbReference type="InterPro" id="IPR027417">
    <property type="entry name" value="P-loop_NTPase"/>
</dbReference>
<dbReference type="Proteomes" id="UP000216533">
    <property type="component" value="Unassembled WGS sequence"/>
</dbReference>
<protein>
    <submittedName>
        <fullName evidence="1">Kinase</fullName>
    </submittedName>
</protein>
<comment type="caution">
    <text evidence="1">The sequence shown here is derived from an EMBL/GenBank/DDBJ whole genome shotgun (WGS) entry which is preliminary data.</text>
</comment>
<reference evidence="1 2" key="1">
    <citation type="submission" date="2017-07" db="EMBL/GenBank/DDBJ databases">
        <title>Draft whole genome sequences of clinical Proprionibacteriaceae strains.</title>
        <authorList>
            <person name="Bernier A.-M."/>
            <person name="Bernard K."/>
            <person name="Domingo M.-C."/>
        </authorList>
    </citation>
    <scope>NUCLEOTIDE SEQUENCE [LARGE SCALE GENOMIC DNA]</scope>
    <source>
        <strain evidence="1 2">NML 160184</strain>
    </source>
</reference>
<evidence type="ECO:0000313" key="2">
    <source>
        <dbReference type="Proteomes" id="UP000216533"/>
    </source>
</evidence>
<dbReference type="Gene3D" id="3.40.50.300">
    <property type="entry name" value="P-loop containing nucleotide triphosphate hydrolases"/>
    <property type="match status" value="1"/>
</dbReference>
<dbReference type="AlphaFoldDB" id="A0A255EDZ9"/>
<dbReference type="PANTHER" id="PTHR37807:SF3">
    <property type="entry name" value="OS07G0160300 PROTEIN"/>
    <property type="match status" value="1"/>
</dbReference>
<dbReference type="SUPFAM" id="SSF52540">
    <property type="entry name" value="P-loop containing nucleoside triphosphate hydrolases"/>
    <property type="match status" value="1"/>
</dbReference>
<gene>
    <name evidence="1" type="ORF">CGZ92_08005</name>
</gene>
<dbReference type="GO" id="GO:0016301">
    <property type="term" value="F:kinase activity"/>
    <property type="evidence" value="ECO:0007669"/>
    <property type="project" value="UniProtKB-KW"/>
</dbReference>
<dbReference type="EMBL" id="NMVI01000016">
    <property type="protein sequence ID" value="OYN87632.1"/>
    <property type="molecule type" value="Genomic_DNA"/>
</dbReference>
<dbReference type="RefSeq" id="WP_094450850.1">
    <property type="nucleotide sequence ID" value="NZ_NMVI01000016.1"/>
</dbReference>
<organism evidence="1 2">
    <name type="scientific">Parenemella sanctibonifatiensis</name>
    <dbReference type="NCBI Taxonomy" id="2016505"/>
    <lineage>
        <taxon>Bacteria</taxon>
        <taxon>Bacillati</taxon>
        <taxon>Actinomycetota</taxon>
        <taxon>Actinomycetes</taxon>
        <taxon>Propionibacteriales</taxon>
        <taxon>Propionibacteriaceae</taxon>
        <taxon>Parenemella</taxon>
    </lineage>
</organism>
<evidence type="ECO:0000313" key="1">
    <source>
        <dbReference type="EMBL" id="OYN87632.1"/>
    </source>
</evidence>
<accession>A0A255EDZ9</accession>
<dbReference type="Pfam" id="PF13671">
    <property type="entry name" value="AAA_33"/>
    <property type="match status" value="1"/>
</dbReference>
<dbReference type="PANTHER" id="PTHR37807">
    <property type="entry name" value="OS07G0160300 PROTEIN"/>
    <property type="match status" value="1"/>
</dbReference>
<keyword evidence="1" id="KW-0808">Transferase</keyword>
<keyword evidence="1" id="KW-0418">Kinase</keyword>
<proteinExistence type="predicted"/>
<name>A0A255EDZ9_9ACTN</name>